<feature type="chain" id="PRO_5024326537" evidence="7">
    <location>
        <begin position="20"/>
        <end position="123"/>
    </location>
</feature>
<evidence type="ECO:0000256" key="6">
    <source>
        <dbReference type="ARBA" id="ARBA00043266"/>
    </source>
</evidence>
<dbReference type="GO" id="GO:0002250">
    <property type="term" value="P:adaptive immune response"/>
    <property type="evidence" value="ECO:0007669"/>
    <property type="project" value="UniProtKB-KW"/>
</dbReference>
<comment type="caution">
    <text evidence="8">The sequence shown here is derived from an EMBL/GenBank/DDBJ whole genome shotgun (WGS) entry which is preliminary data.</text>
</comment>
<dbReference type="Gene3D" id="2.60.40.10">
    <property type="entry name" value="Immunoglobulins"/>
    <property type="match status" value="1"/>
</dbReference>
<dbReference type="AlphaFoldDB" id="A0A5N3UVZ4"/>
<evidence type="ECO:0000256" key="7">
    <source>
        <dbReference type="SAM" id="SignalP"/>
    </source>
</evidence>
<sequence length="123" mass="13224">MDKILGASFLLLWFQLDCGDQQQVKQSPQSLIERSAFDYFSWYGQYPGKGLAFLIAIGSVMNKKEDGRLTGLLSMSAKQLSLPITVSQPGDAAPTSAASAQCSPGTCSLCPDLQARLQTHPAI</sequence>
<dbReference type="PANTHER" id="PTHR19343:SF0">
    <property type="entry name" value="T CELL RECEPTOR ALPHA VARIABLE 23_DELTA VARIABLE 6"/>
    <property type="match status" value="1"/>
</dbReference>
<keyword evidence="4" id="KW-0675">Receptor</keyword>
<evidence type="ECO:0000313" key="9">
    <source>
        <dbReference type="Proteomes" id="UP000326458"/>
    </source>
</evidence>
<evidence type="ECO:0000313" key="8">
    <source>
        <dbReference type="EMBL" id="KAB0340650.1"/>
    </source>
</evidence>
<proteinExistence type="predicted"/>
<dbReference type="InterPro" id="IPR013783">
    <property type="entry name" value="Ig-like_fold"/>
</dbReference>
<keyword evidence="3" id="KW-1064">Adaptive immunity</keyword>
<keyword evidence="5" id="KW-0393">Immunoglobulin domain</keyword>
<dbReference type="InterPro" id="IPR036179">
    <property type="entry name" value="Ig-like_dom_sf"/>
</dbReference>
<dbReference type="InterPro" id="IPR051006">
    <property type="entry name" value="TCR_variable_domain"/>
</dbReference>
<dbReference type="PANTHER" id="PTHR19343">
    <property type="entry name" value="T CELL RECEPTOR ALPHA VARIABLE 1-2"/>
    <property type="match status" value="1"/>
</dbReference>
<protein>
    <submittedName>
        <fullName evidence="8">Uncharacterized protein</fullName>
    </submittedName>
</protein>
<accession>A0A5N3UVZ4</accession>
<keyword evidence="6" id="KW-1279">T cell receptor</keyword>
<gene>
    <name evidence="8" type="ORF">FD754_022954</name>
</gene>
<dbReference type="GO" id="GO:0042605">
    <property type="term" value="F:peptide antigen binding"/>
    <property type="evidence" value="ECO:0007669"/>
    <property type="project" value="TreeGrafter"/>
</dbReference>
<evidence type="ECO:0000256" key="1">
    <source>
        <dbReference type="ARBA" id="ARBA00022729"/>
    </source>
</evidence>
<feature type="signal peptide" evidence="7">
    <location>
        <begin position="1"/>
        <end position="19"/>
    </location>
</feature>
<organism evidence="8 9">
    <name type="scientific">Muntiacus muntjak</name>
    <name type="common">Barking deer</name>
    <name type="synonym">Indian muntjac</name>
    <dbReference type="NCBI Taxonomy" id="9888"/>
    <lineage>
        <taxon>Eukaryota</taxon>
        <taxon>Metazoa</taxon>
        <taxon>Chordata</taxon>
        <taxon>Craniata</taxon>
        <taxon>Vertebrata</taxon>
        <taxon>Euteleostomi</taxon>
        <taxon>Mammalia</taxon>
        <taxon>Eutheria</taxon>
        <taxon>Laurasiatheria</taxon>
        <taxon>Artiodactyla</taxon>
        <taxon>Ruminantia</taxon>
        <taxon>Pecora</taxon>
        <taxon>Cervidae</taxon>
        <taxon>Muntiacinae</taxon>
        <taxon>Muntiacus</taxon>
    </lineage>
</organism>
<keyword evidence="1 7" id="KW-0732">Signal</keyword>
<evidence type="ECO:0000256" key="5">
    <source>
        <dbReference type="ARBA" id="ARBA00023319"/>
    </source>
</evidence>
<dbReference type="Proteomes" id="UP000326458">
    <property type="component" value="Unassembled WGS sequence"/>
</dbReference>
<reference evidence="8 9" key="1">
    <citation type="submission" date="2019-06" db="EMBL/GenBank/DDBJ databases">
        <title>Discovery of a novel chromosome fission-fusion reversal in muntjac.</title>
        <authorList>
            <person name="Mudd A.B."/>
            <person name="Bredeson J.V."/>
            <person name="Baum R."/>
            <person name="Hockemeyer D."/>
            <person name="Rokhsar D.S."/>
        </authorList>
    </citation>
    <scope>NUCLEOTIDE SEQUENCE [LARGE SCALE GENOMIC DNA]</scope>
    <source>
        <strain evidence="8">UTSW_UCB_Mm</strain>
        <tissue evidence="8">Fibroblast cell line</tissue>
    </source>
</reference>
<evidence type="ECO:0000256" key="4">
    <source>
        <dbReference type="ARBA" id="ARBA00023170"/>
    </source>
</evidence>
<dbReference type="SUPFAM" id="SSF48726">
    <property type="entry name" value="Immunoglobulin"/>
    <property type="match status" value="1"/>
</dbReference>
<evidence type="ECO:0000256" key="2">
    <source>
        <dbReference type="ARBA" id="ARBA00022859"/>
    </source>
</evidence>
<dbReference type="GO" id="GO:0042101">
    <property type="term" value="C:T cell receptor complex"/>
    <property type="evidence" value="ECO:0007669"/>
    <property type="project" value="UniProtKB-KW"/>
</dbReference>
<keyword evidence="9" id="KW-1185">Reference proteome</keyword>
<keyword evidence="2" id="KW-0391">Immunity</keyword>
<name>A0A5N3UVZ4_MUNMU</name>
<evidence type="ECO:0000256" key="3">
    <source>
        <dbReference type="ARBA" id="ARBA00023130"/>
    </source>
</evidence>
<dbReference type="EMBL" id="VCEA01000113">
    <property type="protein sequence ID" value="KAB0340650.1"/>
    <property type="molecule type" value="Genomic_DNA"/>
</dbReference>